<evidence type="ECO:0000256" key="1">
    <source>
        <dbReference type="SAM" id="MobiDB-lite"/>
    </source>
</evidence>
<gene>
    <name evidence="2" type="ORF">QB898_09155</name>
</gene>
<evidence type="ECO:0000313" key="2">
    <source>
        <dbReference type="EMBL" id="MDG9699873.1"/>
    </source>
</evidence>
<name>A0AAW6RNG3_9BURK</name>
<dbReference type="Proteomes" id="UP001237156">
    <property type="component" value="Unassembled WGS sequence"/>
</dbReference>
<evidence type="ECO:0000313" key="3">
    <source>
        <dbReference type="Proteomes" id="UP001237156"/>
    </source>
</evidence>
<keyword evidence="3" id="KW-1185">Reference proteome</keyword>
<proteinExistence type="predicted"/>
<feature type="region of interest" description="Disordered" evidence="1">
    <location>
        <begin position="58"/>
        <end position="83"/>
    </location>
</feature>
<dbReference type="AlphaFoldDB" id="A0AAW6RNG3"/>
<protein>
    <submittedName>
        <fullName evidence="2">DUF1840 domain-containing protein</fullName>
    </submittedName>
</protein>
<reference evidence="2 3" key="1">
    <citation type="submission" date="2023-04" db="EMBL/GenBank/DDBJ databases">
        <title>Ottowia paracancer sp. nov., isolated from human stomach.</title>
        <authorList>
            <person name="Song Y."/>
        </authorList>
    </citation>
    <scope>NUCLEOTIDE SEQUENCE [LARGE SCALE GENOMIC DNA]</scope>
    <source>
        <strain evidence="2 3">10c7w1</strain>
    </source>
</reference>
<dbReference type="InterPro" id="IPR014991">
    <property type="entry name" value="DUF1840"/>
</dbReference>
<feature type="compositionally biased region" description="Acidic residues" evidence="1">
    <location>
        <begin position="72"/>
        <end position="81"/>
    </location>
</feature>
<organism evidence="2 3">
    <name type="scientific">Ottowia cancrivicina</name>
    <dbReference type="NCBI Taxonomy" id="3040346"/>
    <lineage>
        <taxon>Bacteria</taxon>
        <taxon>Pseudomonadati</taxon>
        <taxon>Pseudomonadota</taxon>
        <taxon>Betaproteobacteria</taxon>
        <taxon>Burkholderiales</taxon>
        <taxon>Comamonadaceae</taxon>
        <taxon>Ottowia</taxon>
    </lineage>
</organism>
<dbReference type="EMBL" id="JARVII010000018">
    <property type="protein sequence ID" value="MDG9699873.1"/>
    <property type="molecule type" value="Genomic_DNA"/>
</dbReference>
<comment type="caution">
    <text evidence="2">The sequence shown here is derived from an EMBL/GenBank/DDBJ whole genome shotgun (WGS) entry which is preliminary data.</text>
</comment>
<sequence length="110" mass="11410">MLYKFKSQAAAEVIMLQSSAEELLKIIGKAPGATGIITVEQIPAAIAALRQAVAESEAAEKSRAEASAAPDGEGDDEEADEPVLPHQLVAPFVRLLEASAAEGKAVVWGV</sequence>
<accession>A0AAW6RNG3</accession>
<dbReference type="Pfam" id="PF08895">
    <property type="entry name" value="DUF1840"/>
    <property type="match status" value="1"/>
</dbReference>
<dbReference type="RefSeq" id="WP_102284002.1">
    <property type="nucleotide sequence ID" value="NZ_JARVII010000018.1"/>
</dbReference>